<dbReference type="Proteomes" id="UP001164250">
    <property type="component" value="Chromosome 8"/>
</dbReference>
<proteinExistence type="predicted"/>
<keyword evidence="2" id="KW-1185">Reference proteome</keyword>
<protein>
    <submittedName>
        <fullName evidence="1">Uncharacterized protein</fullName>
    </submittedName>
</protein>
<comment type="caution">
    <text evidence="1">The sequence shown here is derived from an EMBL/GenBank/DDBJ whole genome shotgun (WGS) entry which is preliminary data.</text>
</comment>
<name>A0ACC1AST4_9ROSI</name>
<dbReference type="EMBL" id="CM047904">
    <property type="protein sequence ID" value="KAJ0089740.1"/>
    <property type="molecule type" value="Genomic_DNA"/>
</dbReference>
<accession>A0ACC1AST4</accession>
<evidence type="ECO:0000313" key="1">
    <source>
        <dbReference type="EMBL" id="KAJ0089740.1"/>
    </source>
</evidence>
<organism evidence="1 2">
    <name type="scientific">Pistacia atlantica</name>
    <dbReference type="NCBI Taxonomy" id="434234"/>
    <lineage>
        <taxon>Eukaryota</taxon>
        <taxon>Viridiplantae</taxon>
        <taxon>Streptophyta</taxon>
        <taxon>Embryophyta</taxon>
        <taxon>Tracheophyta</taxon>
        <taxon>Spermatophyta</taxon>
        <taxon>Magnoliopsida</taxon>
        <taxon>eudicotyledons</taxon>
        <taxon>Gunneridae</taxon>
        <taxon>Pentapetalae</taxon>
        <taxon>rosids</taxon>
        <taxon>malvids</taxon>
        <taxon>Sapindales</taxon>
        <taxon>Anacardiaceae</taxon>
        <taxon>Pistacia</taxon>
    </lineage>
</organism>
<reference evidence="2" key="1">
    <citation type="journal article" date="2023" name="G3 (Bethesda)">
        <title>Genome assembly and association tests identify interacting loci associated with vigor, precocity, and sex in interspecific pistachio rootstocks.</title>
        <authorList>
            <person name="Palmer W."/>
            <person name="Jacygrad E."/>
            <person name="Sagayaradj S."/>
            <person name="Cavanaugh K."/>
            <person name="Han R."/>
            <person name="Bertier L."/>
            <person name="Beede B."/>
            <person name="Kafkas S."/>
            <person name="Golino D."/>
            <person name="Preece J."/>
            <person name="Michelmore R."/>
        </authorList>
    </citation>
    <scope>NUCLEOTIDE SEQUENCE [LARGE SCALE GENOMIC DNA]</scope>
</reference>
<gene>
    <name evidence="1" type="ORF">Patl1_13525</name>
</gene>
<sequence length="340" mass="38308">MVWFQCEDCGENLKKPKLPNHFRICSASKLSCIDCGEIFGQQSVQSHTQCITEAVRFLSLFSNASYFQMNGSYIILVTLPGFFRELYFIMRVKFMISSWKMTSAYFSGKNYFQEKYGPKGQNKVSNGTTPKSNKDSKQKPELDINVGLSEQPPWFCRTTLSNLLLHADGKKHRAKARAHHAANQPKQSEEAPDMKLSMENTAKGEVSNNKHVEEPKVQDFHKDETMHINTETVDENLPSSKKRKHHASENDGTRKKAGSEASAEAGNGEVIQAEEAERSLKKHSDGVVKLKKLKKLVLKSLQESGVQGDKTQLSNMLEQKINSSSRFTVDGKYVRLVAKD</sequence>
<evidence type="ECO:0000313" key="2">
    <source>
        <dbReference type="Proteomes" id="UP001164250"/>
    </source>
</evidence>